<name>A0A365TL15_9GAMM</name>
<accession>A0A365TL15</accession>
<comment type="subcellular location">
    <subcellularLocation>
        <location evidence="1">Periplasm</location>
    </subcellularLocation>
</comment>
<dbReference type="SUPFAM" id="SSF74650">
    <property type="entry name" value="Galactose mutarotase-like"/>
    <property type="match status" value="1"/>
</dbReference>
<dbReference type="EMBL" id="QNTU01000009">
    <property type="protein sequence ID" value="RBI66422.1"/>
    <property type="molecule type" value="Genomic_DNA"/>
</dbReference>
<evidence type="ECO:0000256" key="4">
    <source>
        <dbReference type="ARBA" id="ARBA00015376"/>
    </source>
</evidence>
<dbReference type="PIRSF" id="PIRSF006281">
    <property type="entry name" value="MdoG"/>
    <property type="match status" value="1"/>
</dbReference>
<evidence type="ECO:0000256" key="1">
    <source>
        <dbReference type="ARBA" id="ARBA00004418"/>
    </source>
</evidence>
<comment type="pathway">
    <text evidence="2">Glycan metabolism; osmoregulated periplasmic glucan (OPG) biosynthesis.</text>
</comment>
<dbReference type="OrthoDB" id="335750at2"/>
<dbReference type="AlphaFoldDB" id="A0A365TL15"/>
<sequence>MRCNCFSRCPISWRQVRRWQGDRWHVGRWLVRRWFVLIGCTLALPALAEDDKHFSAVIERAQQLAAEAYHPPEESLPKVLRELDYDTYRQIRFNPAHAYWQDESPFSLQLFHSGFLFPTPITLNVIENDTVTPLPFSAEDFSYDGNAAKLKEHDLTGSGHAGFRLHYPLNSEEYDDEFAVFLGASYFRIVGRNQAYGLSTRGLAIDTASTTGEEFPAFREFWMYKPDVDAEHIELLALMDSPSISGAYRFIIQPGENTQVEVEAALFARNDIAKLGVAPLTSMFTYGEASRERPDDFRPQVHDSDGLLMQTGNGEWIWRPLTNPKHLRISTFIDSAPQGFGLMQRERDFNRYLDIEAQYHRRPSQWVMPLDDWGPGRVELVEIPTPDETHDNIVAYWVADDTLEAGESRRLHYLTHTLNTQPEAHSLGRAIRTRHGRASVPGQADSALQGQRQFIVDFQGGALDDIAADQPVELVINAQQGEVLLPQVTPLPNKGWRASFRLPDSHQPSDVRLRLTLNDEPISETWNYVWYPNAQ</sequence>
<gene>
    <name evidence="8" type="ORF">DQ400_13655</name>
</gene>
<feature type="domain" description="Glucan biosynthesis periplasmic MdoG C-terminal" evidence="7">
    <location>
        <begin position="54"/>
        <end position="530"/>
    </location>
</feature>
<evidence type="ECO:0000313" key="9">
    <source>
        <dbReference type="Proteomes" id="UP000252204"/>
    </source>
</evidence>
<dbReference type="Gene3D" id="2.70.98.10">
    <property type="match status" value="1"/>
</dbReference>
<dbReference type="GO" id="GO:0030288">
    <property type="term" value="C:outer membrane-bounded periplasmic space"/>
    <property type="evidence" value="ECO:0007669"/>
    <property type="project" value="TreeGrafter"/>
</dbReference>
<evidence type="ECO:0000256" key="3">
    <source>
        <dbReference type="ARBA" id="ARBA00009284"/>
    </source>
</evidence>
<organism evidence="8 9">
    <name type="scientific">Vreelandella sulfidaeris</name>
    <dbReference type="NCBI Taxonomy" id="115553"/>
    <lineage>
        <taxon>Bacteria</taxon>
        <taxon>Pseudomonadati</taxon>
        <taxon>Pseudomonadota</taxon>
        <taxon>Gammaproteobacteria</taxon>
        <taxon>Oceanospirillales</taxon>
        <taxon>Halomonadaceae</taxon>
        <taxon>Vreelandella</taxon>
    </lineage>
</organism>
<dbReference type="InterPro" id="IPR014438">
    <property type="entry name" value="Glucan_biosyn_MdoG/MdoD"/>
</dbReference>
<dbReference type="InterPro" id="IPR014756">
    <property type="entry name" value="Ig_E-set"/>
</dbReference>
<dbReference type="PANTHER" id="PTHR30504">
    <property type="entry name" value="GLUCANS BIOSYNTHESIS PROTEIN"/>
    <property type="match status" value="1"/>
</dbReference>
<evidence type="ECO:0000256" key="5">
    <source>
        <dbReference type="ARBA" id="ARBA00022729"/>
    </source>
</evidence>
<dbReference type="SUPFAM" id="SSF81296">
    <property type="entry name" value="E set domains"/>
    <property type="match status" value="1"/>
</dbReference>
<dbReference type="Pfam" id="PF04349">
    <property type="entry name" value="MdoG"/>
    <property type="match status" value="1"/>
</dbReference>
<dbReference type="InterPro" id="IPR007444">
    <property type="entry name" value="Glucan_biosyn_MdoG_C"/>
</dbReference>
<dbReference type="Gene3D" id="2.60.40.10">
    <property type="entry name" value="Immunoglobulins"/>
    <property type="match status" value="1"/>
</dbReference>
<protein>
    <recommendedName>
        <fullName evidence="4">Glucans biosynthesis protein G</fullName>
    </recommendedName>
</protein>
<keyword evidence="5" id="KW-0732">Signal</keyword>
<evidence type="ECO:0000256" key="2">
    <source>
        <dbReference type="ARBA" id="ARBA00005001"/>
    </source>
</evidence>
<comment type="caution">
    <text evidence="8">The sequence shown here is derived from an EMBL/GenBank/DDBJ whole genome shotgun (WGS) entry which is preliminary data.</text>
</comment>
<keyword evidence="6" id="KW-0574">Periplasm</keyword>
<evidence type="ECO:0000259" key="7">
    <source>
        <dbReference type="Pfam" id="PF04349"/>
    </source>
</evidence>
<keyword evidence="9" id="KW-1185">Reference proteome</keyword>
<reference evidence="9" key="1">
    <citation type="submission" date="2018-06" db="EMBL/GenBank/DDBJ databases">
        <title>Whole genome sequencing of four bacterial strains from South Shetland trench revealing bio-synthetic gene clusters.</title>
        <authorList>
            <person name="Abdel-Mageed W.M."/>
            <person name="Lehri B."/>
            <person name="Jarmusch S."/>
            <person name="Miranda K."/>
            <person name="Goodfellow M."/>
            <person name="Jaspars M."/>
            <person name="Karlyshev A.V."/>
        </authorList>
    </citation>
    <scope>NUCLEOTIDE SEQUENCE [LARGE SCALE GENOMIC DNA]</scope>
    <source>
        <strain evidence="9">SST4</strain>
    </source>
</reference>
<dbReference type="GO" id="GO:0051274">
    <property type="term" value="P:beta-glucan biosynthetic process"/>
    <property type="evidence" value="ECO:0007669"/>
    <property type="project" value="TreeGrafter"/>
</dbReference>
<dbReference type="GO" id="GO:0030246">
    <property type="term" value="F:carbohydrate binding"/>
    <property type="evidence" value="ECO:0007669"/>
    <property type="project" value="InterPro"/>
</dbReference>
<evidence type="ECO:0000313" key="8">
    <source>
        <dbReference type="EMBL" id="RBI66422.1"/>
    </source>
</evidence>
<dbReference type="FunFam" id="2.70.98.10:FF:000001">
    <property type="entry name" value="Glucans biosynthesis protein G"/>
    <property type="match status" value="1"/>
</dbReference>
<dbReference type="GO" id="GO:0003824">
    <property type="term" value="F:catalytic activity"/>
    <property type="evidence" value="ECO:0007669"/>
    <property type="project" value="InterPro"/>
</dbReference>
<evidence type="ECO:0000256" key="6">
    <source>
        <dbReference type="ARBA" id="ARBA00022764"/>
    </source>
</evidence>
<dbReference type="RefSeq" id="WP_113270298.1">
    <property type="nucleotide sequence ID" value="NZ_QNTU01000009.1"/>
</dbReference>
<dbReference type="InterPro" id="IPR014718">
    <property type="entry name" value="GH-type_carb-bd"/>
</dbReference>
<dbReference type="UniPathway" id="UPA00637"/>
<dbReference type="PANTHER" id="PTHR30504:SF4">
    <property type="entry name" value="GLUCANS BIOSYNTHESIS PROTEIN G"/>
    <property type="match status" value="1"/>
</dbReference>
<proteinExistence type="inferred from homology"/>
<dbReference type="InterPro" id="IPR013783">
    <property type="entry name" value="Ig-like_fold"/>
</dbReference>
<dbReference type="Proteomes" id="UP000252204">
    <property type="component" value="Unassembled WGS sequence"/>
</dbReference>
<dbReference type="InterPro" id="IPR011013">
    <property type="entry name" value="Gal_mutarotase_sf_dom"/>
</dbReference>
<comment type="similarity">
    <text evidence="3">Belongs to the OpgD/OpgG family.</text>
</comment>